<dbReference type="InterPro" id="IPR022269">
    <property type="entry name" value="SO_2930-like_C"/>
</dbReference>
<dbReference type="Proteomes" id="UP000073816">
    <property type="component" value="Chromosome"/>
</dbReference>
<dbReference type="PROSITE" id="PS51257">
    <property type="entry name" value="PROKAR_LIPOPROTEIN"/>
    <property type="match status" value="1"/>
</dbReference>
<dbReference type="EMBL" id="CP012836">
    <property type="protein sequence ID" value="AMQ57976.1"/>
    <property type="molecule type" value="Genomic_DNA"/>
</dbReference>
<evidence type="ECO:0000313" key="1">
    <source>
        <dbReference type="EMBL" id="AMQ57976.1"/>
    </source>
</evidence>
<accession>A0A142ES71</accession>
<protein>
    <submittedName>
        <fullName evidence="1">Uncharacterized protein</fullName>
    </submittedName>
</protein>
<reference evidence="1 2" key="2">
    <citation type="journal article" date="2016" name="Genome Announc.">
        <title>Complete Genome Sequence of Algoriphagus sp. Strain M8-2, Isolated from a Brackish Lake.</title>
        <authorList>
            <person name="Muraguchi Y."/>
            <person name="Kushimoto K."/>
            <person name="Ohtsubo Y."/>
            <person name="Suzuki T."/>
            <person name="Dohra H."/>
            <person name="Kimbara K."/>
            <person name="Shintani M."/>
        </authorList>
    </citation>
    <scope>NUCLEOTIDE SEQUENCE [LARGE SCALE GENOMIC DNA]</scope>
    <source>
        <strain evidence="1 2">M8-2</strain>
    </source>
</reference>
<reference evidence="2" key="1">
    <citation type="submission" date="2015-09" db="EMBL/GenBank/DDBJ databases">
        <title>Complete sequence of Algoriphagus sp. M8-2.</title>
        <authorList>
            <person name="Shintani M."/>
        </authorList>
    </citation>
    <scope>NUCLEOTIDE SEQUENCE [LARGE SCALE GENOMIC DNA]</scope>
    <source>
        <strain evidence="2">M8-2</strain>
    </source>
</reference>
<name>A0A142ES71_9BACT</name>
<dbReference type="OrthoDB" id="338827at2"/>
<dbReference type="KEGG" id="alm:AO498_16100"/>
<dbReference type="PATRIC" id="fig|1727163.4.peg.3380"/>
<dbReference type="STRING" id="1727163.AO498_16100"/>
<dbReference type="AlphaFoldDB" id="A0A142ES71"/>
<dbReference type="NCBIfam" id="TIGR03806">
    <property type="entry name" value="chp_HNE_0200"/>
    <property type="match status" value="1"/>
</dbReference>
<sequence length="364" mass="41024">MNRIFVGIAAVILLSLLSYACQSKDEIKTTPVSSRALAPEEANGSFPYRRLSTYGFFEGEMHLLQPSEELLFYAPASSLFTDYARKSRYVYIPEGKKAVLTSSEIQLPEGSILVKNFYYPEEMNKPEGKRRIIETRLFIHEEKGWFAYPYVWNEEQTDAILKIAGGSTEVHFVDEKGKDQVINYVIPNKNQCKSCHNSNEELAPIGIQPKHLNYEGEFGGKRINQLAYWIAEGKLEGNADQLREIRALVNYQDEHQALPDRAMAYLDINCAHCHRPEGPASTSGLFLTFDQRDRLKLGIKKTPVAAGKGAGSFTFDIEPGQPEESIMIHRMNSTEVGVAMPEIGRTTVHQEGVELIKAWISTLK</sequence>
<evidence type="ECO:0000313" key="2">
    <source>
        <dbReference type="Proteomes" id="UP000073816"/>
    </source>
</evidence>
<dbReference type="RefSeq" id="WP_067549875.1">
    <property type="nucleotide sequence ID" value="NZ_CP012836.1"/>
</dbReference>
<gene>
    <name evidence="1" type="ORF">AO498_16100</name>
</gene>
<keyword evidence="2" id="KW-1185">Reference proteome</keyword>
<organism evidence="1 2">
    <name type="scientific">Algoriphagus sanaruensis</name>
    <dbReference type="NCBI Taxonomy" id="1727163"/>
    <lineage>
        <taxon>Bacteria</taxon>
        <taxon>Pseudomonadati</taxon>
        <taxon>Bacteroidota</taxon>
        <taxon>Cytophagia</taxon>
        <taxon>Cytophagales</taxon>
        <taxon>Cyclobacteriaceae</taxon>
        <taxon>Algoriphagus</taxon>
    </lineage>
</organism>
<proteinExistence type="predicted"/>